<feature type="binding site" evidence="3">
    <location>
        <position position="130"/>
    </location>
    <ligand>
        <name>a divalent metal cation</name>
        <dbReference type="ChEBI" id="CHEBI:60240"/>
        <label>2</label>
    </ligand>
</feature>
<keyword evidence="2" id="KW-0378">Hydrolase</keyword>
<dbReference type="PIRSF" id="PIRSF005902">
    <property type="entry name" value="DNase_TatD"/>
    <property type="match status" value="1"/>
</dbReference>
<dbReference type="FunFam" id="3.20.20.140:FF:000005">
    <property type="entry name" value="TatD family hydrolase"/>
    <property type="match status" value="1"/>
</dbReference>
<evidence type="ECO:0000256" key="3">
    <source>
        <dbReference type="PIRSR" id="PIRSR005902-1"/>
    </source>
</evidence>
<dbReference type="PANTHER" id="PTHR46124:SF2">
    <property type="entry name" value="D-AMINOACYL-TRNA DEACYLASE"/>
    <property type="match status" value="1"/>
</dbReference>
<dbReference type="AlphaFoldDB" id="A0A3E4E5P2"/>
<accession>A0A3E4E5P2</accession>
<feature type="binding site" evidence="3">
    <location>
        <position position="92"/>
    </location>
    <ligand>
        <name>a divalent metal cation</name>
        <dbReference type="ChEBI" id="CHEBI:60240"/>
        <label>1</label>
    </ligand>
</feature>
<evidence type="ECO:0000313" key="4">
    <source>
        <dbReference type="EMBL" id="RGI66086.1"/>
    </source>
</evidence>
<dbReference type="GO" id="GO:0046872">
    <property type="term" value="F:metal ion binding"/>
    <property type="evidence" value="ECO:0007669"/>
    <property type="project" value="UniProtKB-KW"/>
</dbReference>
<protein>
    <submittedName>
        <fullName evidence="4">TatD family deoxyribonuclease</fullName>
    </submittedName>
</protein>
<evidence type="ECO:0000256" key="1">
    <source>
        <dbReference type="ARBA" id="ARBA00022723"/>
    </source>
</evidence>
<dbReference type="InterPro" id="IPR018228">
    <property type="entry name" value="DNase_TatD-rel_CS"/>
</dbReference>
<feature type="binding site" evidence="3">
    <location>
        <position position="6"/>
    </location>
    <ligand>
        <name>a divalent metal cation</name>
        <dbReference type="ChEBI" id="CHEBI:60240"/>
        <label>1</label>
    </ligand>
</feature>
<organism evidence="4 5">
    <name type="scientific">Agathobacter rectalis</name>
    <dbReference type="NCBI Taxonomy" id="39491"/>
    <lineage>
        <taxon>Bacteria</taxon>
        <taxon>Bacillati</taxon>
        <taxon>Bacillota</taxon>
        <taxon>Clostridia</taxon>
        <taxon>Lachnospirales</taxon>
        <taxon>Lachnospiraceae</taxon>
        <taxon>Agathobacter</taxon>
    </lineage>
</organism>
<feature type="binding site" evidence="3">
    <location>
        <position position="155"/>
    </location>
    <ligand>
        <name>a divalent metal cation</name>
        <dbReference type="ChEBI" id="CHEBI:60240"/>
        <label>2</label>
    </ligand>
</feature>
<evidence type="ECO:0000256" key="2">
    <source>
        <dbReference type="ARBA" id="ARBA00022801"/>
    </source>
</evidence>
<dbReference type="GO" id="GO:0004536">
    <property type="term" value="F:DNA nuclease activity"/>
    <property type="evidence" value="ECO:0007669"/>
    <property type="project" value="InterPro"/>
</dbReference>
<sequence>MIFETHAHYDDDRFKDDRDETIKRVHEKGVTPIINVGASIGSTMTTMELAKKYDFIYAAVGVHPSDISDLNEETFAWLRKQTAWERTVAVGEIGLDYYWDKEPKVQENQRYWFKRQLELAAEASLPVIIHSRDAAQDTMEIMTEAAKKNIRGVIHCYSYSPEMAREYVKLGYYIGVGGVVTFKNAKKLVQTVSELPLERILLETDCPYMAPEPHRGTRNDSSNIPYVISKIAEIKGTTPDEVERMTRANAFELFTRVSSRD</sequence>
<dbReference type="PANTHER" id="PTHR46124">
    <property type="entry name" value="D-AMINOACYL-TRNA DEACYLASE"/>
    <property type="match status" value="1"/>
</dbReference>
<dbReference type="GO" id="GO:0016788">
    <property type="term" value="F:hydrolase activity, acting on ester bonds"/>
    <property type="evidence" value="ECO:0007669"/>
    <property type="project" value="InterPro"/>
</dbReference>
<dbReference type="Pfam" id="PF01026">
    <property type="entry name" value="TatD_DNase"/>
    <property type="match status" value="1"/>
</dbReference>
<keyword evidence="1 3" id="KW-0479">Metal-binding</keyword>
<dbReference type="RefSeq" id="WP_117482954.1">
    <property type="nucleotide sequence ID" value="NZ_QSOB01000022.1"/>
</dbReference>
<dbReference type="InterPro" id="IPR001130">
    <property type="entry name" value="TatD-like"/>
</dbReference>
<dbReference type="InterPro" id="IPR015991">
    <property type="entry name" value="TatD/YcfH-like"/>
</dbReference>
<dbReference type="PROSITE" id="PS01091">
    <property type="entry name" value="TATD_3"/>
    <property type="match status" value="1"/>
</dbReference>
<dbReference type="SUPFAM" id="SSF51556">
    <property type="entry name" value="Metallo-dependent hydrolases"/>
    <property type="match status" value="1"/>
</dbReference>
<feature type="binding site" evidence="3">
    <location>
        <position position="8"/>
    </location>
    <ligand>
        <name>a divalent metal cation</name>
        <dbReference type="ChEBI" id="CHEBI:60240"/>
        <label>1</label>
    </ligand>
</feature>
<reference evidence="4 5" key="1">
    <citation type="submission" date="2018-08" db="EMBL/GenBank/DDBJ databases">
        <title>A genome reference for cultivated species of the human gut microbiota.</title>
        <authorList>
            <person name="Zou Y."/>
            <person name="Xue W."/>
            <person name="Luo G."/>
        </authorList>
    </citation>
    <scope>NUCLEOTIDE SEQUENCE [LARGE SCALE GENOMIC DNA]</scope>
    <source>
        <strain evidence="4 5">TM10-3</strain>
    </source>
</reference>
<gene>
    <name evidence="4" type="ORF">DXD95_12615</name>
</gene>
<dbReference type="Proteomes" id="UP000260642">
    <property type="component" value="Unassembled WGS sequence"/>
</dbReference>
<evidence type="ECO:0000313" key="5">
    <source>
        <dbReference type="Proteomes" id="UP000260642"/>
    </source>
</evidence>
<dbReference type="NCBIfam" id="TIGR00010">
    <property type="entry name" value="YchF/TatD family DNA exonuclease"/>
    <property type="match status" value="1"/>
</dbReference>
<dbReference type="Gene3D" id="3.20.20.140">
    <property type="entry name" value="Metal-dependent hydrolases"/>
    <property type="match status" value="1"/>
</dbReference>
<dbReference type="EMBL" id="QSOB01000022">
    <property type="protein sequence ID" value="RGI66086.1"/>
    <property type="molecule type" value="Genomic_DNA"/>
</dbReference>
<name>A0A3E4E5P2_9FIRM</name>
<proteinExistence type="predicted"/>
<dbReference type="InterPro" id="IPR032466">
    <property type="entry name" value="Metal_Hydrolase"/>
</dbReference>
<dbReference type="CDD" id="cd01310">
    <property type="entry name" value="TatD_DNAse"/>
    <property type="match status" value="1"/>
</dbReference>
<feature type="binding site" evidence="3">
    <location>
        <position position="205"/>
    </location>
    <ligand>
        <name>a divalent metal cation</name>
        <dbReference type="ChEBI" id="CHEBI:60240"/>
        <label>1</label>
    </ligand>
</feature>
<comment type="caution">
    <text evidence="4">The sequence shown here is derived from an EMBL/GenBank/DDBJ whole genome shotgun (WGS) entry which is preliminary data.</text>
</comment>